<dbReference type="GO" id="GO:0009228">
    <property type="term" value="P:thiamine biosynthetic process"/>
    <property type="evidence" value="ECO:0007669"/>
    <property type="project" value="UniProtKB-KW"/>
</dbReference>
<evidence type="ECO:0000256" key="9">
    <source>
        <dbReference type="ARBA" id="ARBA00023004"/>
    </source>
</evidence>
<dbReference type="SUPFAM" id="SSF53850">
    <property type="entry name" value="Periplasmic binding protein-like II"/>
    <property type="match status" value="1"/>
</dbReference>
<dbReference type="Pfam" id="PF09084">
    <property type="entry name" value="NMT1"/>
    <property type="match status" value="1"/>
</dbReference>
<gene>
    <name evidence="14" type="ORF">FKG95_27590</name>
</gene>
<reference evidence="14 15" key="1">
    <citation type="submission" date="2019-06" db="EMBL/GenBank/DDBJ databases">
        <title>Whole genome sequence for Rhodospirillaceae sp. R148.</title>
        <authorList>
            <person name="Wang G."/>
        </authorList>
    </citation>
    <scope>NUCLEOTIDE SEQUENCE [LARGE SCALE GENOMIC DNA]</scope>
    <source>
        <strain evidence="14 15">R148</strain>
    </source>
</reference>
<evidence type="ECO:0000256" key="11">
    <source>
        <dbReference type="ARBA" id="ARBA00048179"/>
    </source>
</evidence>
<evidence type="ECO:0000256" key="5">
    <source>
        <dbReference type="ARBA" id="ARBA00022679"/>
    </source>
</evidence>
<feature type="signal peptide" evidence="12">
    <location>
        <begin position="1"/>
        <end position="25"/>
    </location>
</feature>
<evidence type="ECO:0000256" key="4">
    <source>
        <dbReference type="ARBA" id="ARBA00011738"/>
    </source>
</evidence>
<name>A0A545T075_9PROT</name>
<evidence type="ECO:0000259" key="13">
    <source>
        <dbReference type="Pfam" id="PF09084"/>
    </source>
</evidence>
<dbReference type="Proteomes" id="UP000315252">
    <property type="component" value="Unassembled WGS sequence"/>
</dbReference>
<feature type="chain" id="PRO_5022081297" description="Thiamine pyrimidine synthase" evidence="12">
    <location>
        <begin position="26"/>
        <end position="340"/>
    </location>
</feature>
<evidence type="ECO:0000256" key="3">
    <source>
        <dbReference type="ARBA" id="ARBA00009406"/>
    </source>
</evidence>
<dbReference type="PANTHER" id="PTHR31528">
    <property type="entry name" value="4-AMINO-5-HYDROXYMETHYL-2-METHYLPYRIMIDINE PHOSPHATE SYNTHASE THI11-RELATED"/>
    <property type="match status" value="1"/>
</dbReference>
<proteinExistence type="inferred from homology"/>
<protein>
    <recommendedName>
        <fullName evidence="10">Thiamine pyrimidine synthase</fullName>
    </recommendedName>
</protein>
<dbReference type="EMBL" id="VHSH01000016">
    <property type="protein sequence ID" value="TQV70625.1"/>
    <property type="molecule type" value="Genomic_DNA"/>
</dbReference>
<evidence type="ECO:0000256" key="7">
    <source>
        <dbReference type="ARBA" id="ARBA00022898"/>
    </source>
</evidence>
<dbReference type="GO" id="GO:0046872">
    <property type="term" value="F:metal ion binding"/>
    <property type="evidence" value="ECO:0007669"/>
    <property type="project" value="UniProtKB-KW"/>
</dbReference>
<keyword evidence="15" id="KW-1185">Reference proteome</keyword>
<dbReference type="AlphaFoldDB" id="A0A545T075"/>
<keyword evidence="9" id="KW-0408">Iron</keyword>
<comment type="subunit">
    <text evidence="4">Homodimer.</text>
</comment>
<comment type="catalytic activity">
    <reaction evidence="11">
        <text>N(6)-(pyridoxal phosphate)-L-lysyl-[4-amino-5-hydroxymethyl-2-methylpyrimidine phosphate synthase] + L-histidyl-[4-amino-5-hydroxymethyl-2-methylpyrimidine phosphate synthase] + 2 Fe(3+) + 4 H2O = L-lysyl-[4-amino-5-hydroxymethyl-2-methylpyrimidine phosphate synthase] + (2S)-2-amino-5-hydroxy-4-oxopentanoyl-[4-amino-5-hydroxymethyl-2-methylpyrimidine phosphate synthase] + 4-amino-2-methyl-5-(phosphooxymethyl)pyrimidine + 3-oxopropanoate + 2 Fe(2+) + 2 H(+)</text>
        <dbReference type="Rhea" id="RHEA:65756"/>
        <dbReference type="Rhea" id="RHEA-COMP:16892"/>
        <dbReference type="Rhea" id="RHEA-COMP:16893"/>
        <dbReference type="Rhea" id="RHEA-COMP:16894"/>
        <dbReference type="Rhea" id="RHEA-COMP:16895"/>
        <dbReference type="ChEBI" id="CHEBI:15377"/>
        <dbReference type="ChEBI" id="CHEBI:15378"/>
        <dbReference type="ChEBI" id="CHEBI:29033"/>
        <dbReference type="ChEBI" id="CHEBI:29034"/>
        <dbReference type="ChEBI" id="CHEBI:29969"/>
        <dbReference type="ChEBI" id="CHEBI:29979"/>
        <dbReference type="ChEBI" id="CHEBI:33190"/>
        <dbReference type="ChEBI" id="CHEBI:58354"/>
        <dbReference type="ChEBI" id="CHEBI:143915"/>
        <dbReference type="ChEBI" id="CHEBI:157692"/>
    </reaction>
    <physiologicalReaction direction="left-to-right" evidence="11">
        <dbReference type="Rhea" id="RHEA:65757"/>
    </physiologicalReaction>
</comment>
<dbReference type="PANTHER" id="PTHR31528:SF1">
    <property type="entry name" value="4-AMINO-5-HYDROXYMETHYL-2-METHYLPYRIMIDINE PHOSPHATE SYNTHASE THI11-RELATED"/>
    <property type="match status" value="1"/>
</dbReference>
<dbReference type="InterPro" id="IPR015168">
    <property type="entry name" value="SsuA/THI5"/>
</dbReference>
<sequence length="340" mass="36687">MFDVKALRAVALVAAFAGFSTQASAEVDIKFTLDWKFQGPTAAFLVAADKGFYAEEGLDVSIDSGNGSAGAVTRVAGGAYQMGFADINALVDFNAKNPGQSVKAVMMAYDAPPFSLFTLKKNNIAKAEDLVGRKLGAPVFDASYKLFPAFAHETGIDEKAVERVNMDPALREAMLVRGDVDFISGHFFSSMLDLKSKGVSEEDIKYFLYADFGMDFYGNAVIASGKFISEQPEAVAGFIRATVRGWQDVIADPEGAIEIVAKSDPLIEKKLELERLQLALDVNVLTPKVLESGIGDVDEARLRNSIAQLAIAYGLESTPEPAAVWTSEFLPPAKDRMLSR</sequence>
<comment type="caution">
    <text evidence="14">The sequence shown here is derived from an EMBL/GenBank/DDBJ whole genome shotgun (WGS) entry which is preliminary data.</text>
</comment>
<dbReference type="OrthoDB" id="9815602at2"/>
<dbReference type="Gene3D" id="3.40.190.10">
    <property type="entry name" value="Periplasmic binding protein-like II"/>
    <property type="match status" value="2"/>
</dbReference>
<comment type="function">
    <text evidence="1">Responsible for the formation of the pyrimidine heterocycle in the thiamine biosynthesis pathway. Catalyzes the formation of hydroxymethylpyrimidine phosphate (HMP-P) from histidine and pyridoxal phosphate (PLP). The protein uses PLP and the active site histidine to form HMP-P, generating an inactive enzyme. The enzyme can only undergo a single turnover, which suggests it is a suicide enzyme.</text>
</comment>
<evidence type="ECO:0000256" key="12">
    <source>
        <dbReference type="SAM" id="SignalP"/>
    </source>
</evidence>
<organism evidence="14 15">
    <name type="scientific">Denitrobaculum tricleocarpae</name>
    <dbReference type="NCBI Taxonomy" id="2591009"/>
    <lineage>
        <taxon>Bacteria</taxon>
        <taxon>Pseudomonadati</taxon>
        <taxon>Pseudomonadota</taxon>
        <taxon>Alphaproteobacteria</taxon>
        <taxon>Rhodospirillales</taxon>
        <taxon>Rhodospirillaceae</taxon>
        <taxon>Denitrobaculum</taxon>
    </lineage>
</organism>
<feature type="domain" description="SsuA/THI5-like" evidence="13">
    <location>
        <begin position="42"/>
        <end position="256"/>
    </location>
</feature>
<evidence type="ECO:0000313" key="14">
    <source>
        <dbReference type="EMBL" id="TQV70625.1"/>
    </source>
</evidence>
<keyword evidence="6" id="KW-0479">Metal-binding</keyword>
<keyword evidence="8" id="KW-0784">Thiamine biosynthesis</keyword>
<evidence type="ECO:0000256" key="8">
    <source>
        <dbReference type="ARBA" id="ARBA00022977"/>
    </source>
</evidence>
<evidence type="ECO:0000313" key="15">
    <source>
        <dbReference type="Proteomes" id="UP000315252"/>
    </source>
</evidence>
<comment type="pathway">
    <text evidence="2">Cofactor biosynthesis; thiamine diphosphate biosynthesis.</text>
</comment>
<keyword evidence="7" id="KW-0663">Pyridoxal phosphate</keyword>
<accession>A0A545T075</accession>
<evidence type="ECO:0000256" key="10">
    <source>
        <dbReference type="ARBA" id="ARBA00033171"/>
    </source>
</evidence>
<comment type="similarity">
    <text evidence="3">Belongs to the NMT1/THI5 family.</text>
</comment>
<dbReference type="InterPro" id="IPR027939">
    <property type="entry name" value="NMT1/THI5"/>
</dbReference>
<evidence type="ECO:0000256" key="1">
    <source>
        <dbReference type="ARBA" id="ARBA00003469"/>
    </source>
</evidence>
<keyword evidence="5" id="KW-0808">Transferase</keyword>
<keyword evidence="12" id="KW-0732">Signal</keyword>
<dbReference type="RefSeq" id="WP_142899694.1">
    <property type="nucleotide sequence ID" value="NZ_ML660067.1"/>
</dbReference>
<evidence type="ECO:0000256" key="2">
    <source>
        <dbReference type="ARBA" id="ARBA00004948"/>
    </source>
</evidence>
<evidence type="ECO:0000256" key="6">
    <source>
        <dbReference type="ARBA" id="ARBA00022723"/>
    </source>
</evidence>
<dbReference type="GO" id="GO:0016740">
    <property type="term" value="F:transferase activity"/>
    <property type="evidence" value="ECO:0007669"/>
    <property type="project" value="UniProtKB-KW"/>
</dbReference>